<name>A0A3R5UWD5_9BACT</name>
<accession>A0A3R5UWD5</accession>
<feature type="domain" description="PAS" evidence="2">
    <location>
        <begin position="141"/>
        <end position="211"/>
    </location>
</feature>
<dbReference type="SMART" id="SM00091">
    <property type="entry name" value="PAS"/>
    <property type="match status" value="1"/>
</dbReference>
<dbReference type="NCBIfam" id="TIGR00229">
    <property type="entry name" value="sensory_box"/>
    <property type="match status" value="1"/>
</dbReference>
<dbReference type="InterPro" id="IPR035965">
    <property type="entry name" value="PAS-like_dom_sf"/>
</dbReference>
<evidence type="ECO:0000256" key="1">
    <source>
        <dbReference type="SAM" id="Coils"/>
    </source>
</evidence>
<dbReference type="Proteomes" id="UP000287502">
    <property type="component" value="Chromosome"/>
</dbReference>
<keyword evidence="1" id="KW-0175">Coiled coil</keyword>
<dbReference type="CDD" id="cd00130">
    <property type="entry name" value="PAS"/>
    <property type="match status" value="1"/>
</dbReference>
<evidence type="ECO:0000313" key="4">
    <source>
        <dbReference type="Proteomes" id="UP000287502"/>
    </source>
</evidence>
<proteinExistence type="predicted"/>
<sequence length="494" mass="56714">MSKHSNQSDRNSYSSLDARIFKSLRAYPELDSGLNRQFSFTPSSDLADILIVDSYENTARDKVNILISNEKFNDVLCISPSESAESIIKSLNLIIKGYSNSPRINKLKALEEQNALLSEANKGLVELYNLIESKNNQIQFLKNKLENIINSAGESIVEINESGEIIFANNKFTTITGYAKEQTERMNFLLLLESDKRTEFMEGLKALVGDTIGDISARLRKRDGEYIDIQGYMTLIKGKDIHYELIFQDISRKLQLEKQMKYLEEKAIVSGLSRHLSHNILNALTVAGGFLKKIKESGEQTDIMKHRWQIVDDKFKLIEEIITGYNDYTNVINLKYTDNLDIADFFHGLIRAVALKKFDKTFSAFLYNFPDHYEIDYTFRFTRSCRMEANKNFLKLGFCYIIKDTIRYFGDEPPMKFKITTEVLNGRFAISIYVDDLDVPQPVLETMCQPWNHNMLSQSFDYWGIVIASVIMEKHGGNLSIEKSNGGMKIIMLF</sequence>
<feature type="coiled-coil region" evidence="1">
    <location>
        <begin position="107"/>
        <end position="151"/>
    </location>
</feature>
<gene>
    <name evidence="3" type="ORF">EP073_13140</name>
</gene>
<dbReference type="PROSITE" id="PS50112">
    <property type="entry name" value="PAS"/>
    <property type="match status" value="1"/>
</dbReference>
<dbReference type="InterPro" id="IPR000014">
    <property type="entry name" value="PAS"/>
</dbReference>
<dbReference type="KEGG" id="gtl:EP073_13140"/>
<keyword evidence="4" id="KW-1185">Reference proteome</keyword>
<evidence type="ECO:0000259" key="2">
    <source>
        <dbReference type="PROSITE" id="PS50112"/>
    </source>
</evidence>
<evidence type="ECO:0000313" key="3">
    <source>
        <dbReference type="EMBL" id="QAR34319.1"/>
    </source>
</evidence>
<dbReference type="SUPFAM" id="SSF55785">
    <property type="entry name" value="PYP-like sensor domain (PAS domain)"/>
    <property type="match status" value="1"/>
</dbReference>
<organism evidence="3 4">
    <name type="scientific">Geovibrio thiophilus</name>
    <dbReference type="NCBI Taxonomy" id="139438"/>
    <lineage>
        <taxon>Bacteria</taxon>
        <taxon>Pseudomonadati</taxon>
        <taxon>Deferribacterota</taxon>
        <taxon>Deferribacteres</taxon>
        <taxon>Deferribacterales</taxon>
        <taxon>Geovibrionaceae</taxon>
        <taxon>Geovibrio</taxon>
    </lineage>
</organism>
<dbReference type="OrthoDB" id="9770742at2"/>
<dbReference type="EMBL" id="CP035108">
    <property type="protein sequence ID" value="QAR34319.1"/>
    <property type="molecule type" value="Genomic_DNA"/>
</dbReference>
<reference evidence="3 4" key="1">
    <citation type="submission" date="2019-01" db="EMBL/GenBank/DDBJ databases">
        <title>Geovibrio thiophilus DSM 11263, complete genome.</title>
        <authorList>
            <person name="Spring S."/>
            <person name="Bunk B."/>
            <person name="Sproer C."/>
        </authorList>
    </citation>
    <scope>NUCLEOTIDE SEQUENCE [LARGE SCALE GENOMIC DNA]</scope>
    <source>
        <strain evidence="3 4">DSM 11263</strain>
    </source>
</reference>
<protein>
    <submittedName>
        <fullName evidence="3">PAS domain S-box protein</fullName>
    </submittedName>
</protein>
<dbReference type="Pfam" id="PF13426">
    <property type="entry name" value="PAS_9"/>
    <property type="match status" value="1"/>
</dbReference>
<dbReference type="AlphaFoldDB" id="A0A3R5UWD5"/>
<dbReference type="Gene3D" id="3.30.450.20">
    <property type="entry name" value="PAS domain"/>
    <property type="match status" value="1"/>
</dbReference>